<accession>A0A1M7ZVZ9</accession>
<name>A0A1M7ZVZ9_9FLAO</name>
<dbReference type="OrthoDB" id="117186at2"/>
<sequence>MKPLFFLILFSLSCSIFAQDSNPKKVVDDFFTAFHAKDTVVLRELCHSEIVMRTVANTKEGYKLKDEKFDKFLNSIATIPANLKIFEKLIDYKVEIDGNLAHVWTPYEFYVNDKLSHIGANAFTLYNDNGKWQIIHLIDTRRKKSL</sequence>
<keyword evidence="1" id="KW-0732">Signal</keyword>
<proteinExistence type="predicted"/>
<evidence type="ECO:0000313" key="2">
    <source>
        <dbReference type="EMBL" id="SHO72983.1"/>
    </source>
</evidence>
<dbReference type="STRING" id="416016.SAMN05443547_1332"/>
<protein>
    <recommendedName>
        <fullName evidence="4">Lumazine-binding</fullName>
    </recommendedName>
</protein>
<feature type="signal peptide" evidence="1">
    <location>
        <begin position="1"/>
        <end position="18"/>
    </location>
</feature>
<dbReference type="AlphaFoldDB" id="A0A1M7ZVZ9"/>
<dbReference type="Gene3D" id="3.10.450.50">
    <property type="match status" value="1"/>
</dbReference>
<evidence type="ECO:0000256" key="1">
    <source>
        <dbReference type="SAM" id="SignalP"/>
    </source>
</evidence>
<feature type="chain" id="PRO_5012748852" description="Lumazine-binding" evidence="1">
    <location>
        <begin position="19"/>
        <end position="146"/>
    </location>
</feature>
<evidence type="ECO:0008006" key="4">
    <source>
        <dbReference type="Google" id="ProtNLM"/>
    </source>
</evidence>
<gene>
    <name evidence="2" type="ORF">SAMN05443547_1332</name>
</gene>
<evidence type="ECO:0000313" key="3">
    <source>
        <dbReference type="Proteomes" id="UP000184611"/>
    </source>
</evidence>
<dbReference type="EMBL" id="FRYK01000002">
    <property type="protein sequence ID" value="SHO72983.1"/>
    <property type="molecule type" value="Genomic_DNA"/>
</dbReference>
<dbReference type="SUPFAM" id="SSF54427">
    <property type="entry name" value="NTF2-like"/>
    <property type="match status" value="1"/>
</dbReference>
<organism evidence="2 3">
    <name type="scientific">Flavobacterium cucumis</name>
    <dbReference type="NCBI Taxonomy" id="416016"/>
    <lineage>
        <taxon>Bacteria</taxon>
        <taxon>Pseudomonadati</taxon>
        <taxon>Bacteroidota</taxon>
        <taxon>Flavobacteriia</taxon>
        <taxon>Flavobacteriales</taxon>
        <taxon>Flavobacteriaceae</taxon>
        <taxon>Flavobacterium</taxon>
    </lineage>
</organism>
<reference evidence="3" key="1">
    <citation type="submission" date="2016-12" db="EMBL/GenBank/DDBJ databases">
        <authorList>
            <person name="Varghese N."/>
            <person name="Submissions S."/>
        </authorList>
    </citation>
    <scope>NUCLEOTIDE SEQUENCE [LARGE SCALE GENOMIC DNA]</scope>
    <source>
        <strain evidence="3">DSM 18830</strain>
    </source>
</reference>
<dbReference type="Proteomes" id="UP000184611">
    <property type="component" value="Unassembled WGS sequence"/>
</dbReference>
<dbReference type="InterPro" id="IPR032710">
    <property type="entry name" value="NTF2-like_dom_sf"/>
</dbReference>
<dbReference type="RefSeq" id="WP_073582705.1">
    <property type="nucleotide sequence ID" value="NZ_CBCSEA010000004.1"/>
</dbReference>
<keyword evidence="3" id="KW-1185">Reference proteome</keyword>